<dbReference type="GO" id="GO:0004197">
    <property type="term" value="F:cysteine-type endopeptidase activity"/>
    <property type="evidence" value="ECO:0007669"/>
    <property type="project" value="InterPro"/>
</dbReference>
<evidence type="ECO:0000313" key="3">
    <source>
        <dbReference type="EMBL" id="AUB81952.1"/>
    </source>
</evidence>
<dbReference type="InterPro" id="IPR011600">
    <property type="entry name" value="Pept_C14_caspase"/>
</dbReference>
<proteinExistence type="predicted"/>
<evidence type="ECO:0000313" key="4">
    <source>
        <dbReference type="Proteomes" id="UP000232638"/>
    </source>
</evidence>
<dbReference type="InterPro" id="IPR049052">
    <property type="entry name" value="nSTAND1"/>
</dbReference>
<name>A0A2K8U8N3_9GAMM</name>
<dbReference type="Pfam" id="PF00656">
    <property type="entry name" value="Peptidase_C14"/>
    <property type="match status" value="1"/>
</dbReference>
<dbReference type="SUPFAM" id="SSF52540">
    <property type="entry name" value="P-loop containing nucleoside triphosphate hydrolases"/>
    <property type="match status" value="1"/>
</dbReference>
<evidence type="ECO:0008006" key="5">
    <source>
        <dbReference type="Google" id="ProtNLM"/>
    </source>
</evidence>
<protein>
    <recommendedName>
        <fullName evidence="5">Peptidase C14 caspase catalytic subunit p20</fullName>
    </recommendedName>
</protein>
<dbReference type="KEGG" id="tsy:THSYN_14035"/>
<dbReference type="InterPro" id="IPR027417">
    <property type="entry name" value="P-loop_NTPase"/>
</dbReference>
<dbReference type="AlphaFoldDB" id="A0A2K8U8N3"/>
<keyword evidence="4" id="KW-1185">Reference proteome</keyword>
<accession>A0A2K8U8N3</accession>
<dbReference type="Pfam" id="PF20703">
    <property type="entry name" value="nSTAND1"/>
    <property type="match status" value="1"/>
</dbReference>
<feature type="domain" description="Novel STAND NTPase 1" evidence="2">
    <location>
        <begin position="260"/>
        <end position="475"/>
    </location>
</feature>
<dbReference type="GO" id="GO:0006508">
    <property type="term" value="P:proteolysis"/>
    <property type="evidence" value="ECO:0007669"/>
    <property type="project" value="InterPro"/>
</dbReference>
<dbReference type="OrthoDB" id="9782895at2"/>
<evidence type="ECO:0000259" key="1">
    <source>
        <dbReference type="Pfam" id="PF00656"/>
    </source>
</evidence>
<dbReference type="InterPro" id="IPR029030">
    <property type="entry name" value="Caspase-like_dom_sf"/>
</dbReference>
<reference evidence="3 4" key="1">
    <citation type="submission" date="2017-03" db="EMBL/GenBank/DDBJ databases">
        <title>Complete genome sequence of Candidatus 'Thiodictyon syntrophicum' sp. nov. strain Cad16T, a photolithoautotroph purple sulfur bacterium isolated from an alpine meromictic lake.</title>
        <authorList>
            <person name="Luedin S.M."/>
            <person name="Pothier J.F."/>
            <person name="Danza F."/>
            <person name="Storelli N."/>
            <person name="Wittwer M."/>
            <person name="Tonolla M."/>
        </authorList>
    </citation>
    <scope>NUCLEOTIDE SEQUENCE [LARGE SCALE GENOMIC DNA]</scope>
    <source>
        <strain evidence="3 4">Cad16T</strain>
    </source>
</reference>
<dbReference type="SUPFAM" id="SSF52129">
    <property type="entry name" value="Caspase-like"/>
    <property type="match status" value="1"/>
</dbReference>
<sequence>MATHALIVGINCYDAAAPLYLPAADAQAIAQRLSEFGEFRKISRLPERISPDRSGLCVDPEGRVTAVQLERAICDLFLPIGGGAPDTALLFVAGHGLRKEAGVPESFLAASDTDAARGNWVLSLLWLHRILAASPVPNQIVWLDTCHSGALLDFQQVDPGRGTRCLIAASRPFEYAYEEFARSTAERPRHGVLTGALLRALDPAGTPDGRVTNLTLAERVQRALAAEPQHPLIANSGEPIVLTRAAARSAPVAAASGRCPYKGLAFFQRDNEDPDDFFGRTRLTDELLERLRTGAFLALVGVSGSGKSSVVRAGLLHQLRLGQRVGGSRDWPQVIMVPGADPFVNLAAALIEQTAADRAAAIAVGRCGTAQQLVTLVDGLTADPPGTRLILLIDQFEELFTQSPPAVVAPFLATLLDALDLSQGRLTLILTLRADFYAKCAEQDYSGLARRIQGGQVIVQPMDGTELTQAICAPA</sequence>
<gene>
    <name evidence="3" type="ORF">THSYN_14035</name>
</gene>
<dbReference type="Gene3D" id="3.40.50.300">
    <property type="entry name" value="P-loop containing nucleotide triphosphate hydrolases"/>
    <property type="match status" value="1"/>
</dbReference>
<evidence type="ECO:0000259" key="2">
    <source>
        <dbReference type="Pfam" id="PF20703"/>
    </source>
</evidence>
<feature type="domain" description="Peptidase C14 caspase" evidence="1">
    <location>
        <begin position="4"/>
        <end position="231"/>
    </location>
</feature>
<dbReference type="Gene3D" id="3.40.50.1460">
    <property type="match status" value="1"/>
</dbReference>
<dbReference type="Proteomes" id="UP000232638">
    <property type="component" value="Chromosome"/>
</dbReference>
<organism evidence="3 4">
    <name type="scientific">Candidatus Thiodictyon syntrophicum</name>
    <dbReference type="NCBI Taxonomy" id="1166950"/>
    <lineage>
        <taxon>Bacteria</taxon>
        <taxon>Pseudomonadati</taxon>
        <taxon>Pseudomonadota</taxon>
        <taxon>Gammaproteobacteria</taxon>
        <taxon>Chromatiales</taxon>
        <taxon>Chromatiaceae</taxon>
        <taxon>Thiodictyon</taxon>
    </lineage>
</organism>
<dbReference type="EMBL" id="CP020370">
    <property type="protein sequence ID" value="AUB81952.1"/>
    <property type="molecule type" value="Genomic_DNA"/>
</dbReference>